<dbReference type="Proteomes" id="UP000245168">
    <property type="component" value="Unassembled WGS sequence"/>
</dbReference>
<dbReference type="InterPro" id="IPR009647">
    <property type="entry name" value="PBP_C"/>
</dbReference>
<evidence type="ECO:0000256" key="10">
    <source>
        <dbReference type="ARBA" id="ARBA00044770"/>
    </source>
</evidence>
<dbReference type="PANTHER" id="PTHR32282">
    <property type="entry name" value="BINDING PROTEIN TRANSPEPTIDASE, PUTATIVE-RELATED"/>
    <property type="match status" value="1"/>
</dbReference>
<dbReference type="InterPro" id="IPR012338">
    <property type="entry name" value="Beta-lactam/transpept-like"/>
</dbReference>
<dbReference type="Gene3D" id="3.40.710.10">
    <property type="entry name" value="DD-peptidase/beta-lactamase superfamily"/>
    <property type="match status" value="1"/>
</dbReference>
<keyword evidence="12" id="KW-1133">Transmembrane helix</keyword>
<evidence type="ECO:0000256" key="11">
    <source>
        <dbReference type="ARBA" id="ARBA00049902"/>
    </source>
</evidence>
<dbReference type="AlphaFoldDB" id="A0A2U2BY19"/>
<evidence type="ECO:0000259" key="14">
    <source>
        <dbReference type="Pfam" id="PF00912"/>
    </source>
</evidence>
<comment type="pathway">
    <text evidence="1">Cell wall biogenesis; peptidoglycan biosynthesis.</text>
</comment>
<evidence type="ECO:0000256" key="12">
    <source>
        <dbReference type="SAM" id="Phobius"/>
    </source>
</evidence>
<dbReference type="InterPro" id="IPR001460">
    <property type="entry name" value="PCN-bd_Tpept"/>
</dbReference>
<keyword evidence="7" id="KW-0808">Transferase</keyword>
<feature type="domain" description="Penicillin-binding C-terminal" evidence="15">
    <location>
        <begin position="596"/>
        <end position="675"/>
    </location>
</feature>
<dbReference type="InterPro" id="IPR011815">
    <property type="entry name" value="PBP_1c"/>
</dbReference>
<dbReference type="PANTHER" id="PTHR32282:SF15">
    <property type="entry name" value="PENICILLIN-BINDING PROTEIN 1C"/>
    <property type="match status" value="1"/>
</dbReference>
<feature type="domain" description="Penicillin-binding protein transpeptidase" evidence="13">
    <location>
        <begin position="298"/>
        <end position="523"/>
    </location>
</feature>
<evidence type="ECO:0000313" key="17">
    <source>
        <dbReference type="Proteomes" id="UP000245168"/>
    </source>
</evidence>
<dbReference type="InterPro" id="IPR050396">
    <property type="entry name" value="Glycosyltr_51/Transpeptidase"/>
</dbReference>
<keyword evidence="9" id="KW-0511">Multifunctional enzyme</keyword>
<dbReference type="Pfam" id="PF00912">
    <property type="entry name" value="Transgly"/>
    <property type="match status" value="1"/>
</dbReference>
<evidence type="ECO:0000256" key="7">
    <source>
        <dbReference type="ARBA" id="ARBA00022679"/>
    </source>
</evidence>
<evidence type="ECO:0000256" key="2">
    <source>
        <dbReference type="ARBA" id="ARBA00007090"/>
    </source>
</evidence>
<evidence type="ECO:0000256" key="9">
    <source>
        <dbReference type="ARBA" id="ARBA00023268"/>
    </source>
</evidence>
<comment type="caution">
    <text evidence="16">The sequence shown here is derived from an EMBL/GenBank/DDBJ whole genome shotgun (WGS) entry which is preliminary data.</text>
</comment>
<evidence type="ECO:0000256" key="8">
    <source>
        <dbReference type="ARBA" id="ARBA00022801"/>
    </source>
</evidence>
<dbReference type="Pfam" id="PF00905">
    <property type="entry name" value="Transpeptidase"/>
    <property type="match status" value="1"/>
</dbReference>
<evidence type="ECO:0000256" key="3">
    <source>
        <dbReference type="ARBA" id="ARBA00007739"/>
    </source>
</evidence>
<keyword evidence="17" id="KW-1185">Reference proteome</keyword>
<dbReference type="SUPFAM" id="SSF56601">
    <property type="entry name" value="beta-lactamase/transpeptidase-like"/>
    <property type="match status" value="1"/>
</dbReference>
<dbReference type="Gene3D" id="1.10.3810.10">
    <property type="entry name" value="Biosynthetic peptidoglycan transglycosylase-like"/>
    <property type="match status" value="1"/>
</dbReference>
<keyword evidence="12" id="KW-0812">Transmembrane</keyword>
<dbReference type="GO" id="GO:0004180">
    <property type="term" value="F:carboxypeptidase activity"/>
    <property type="evidence" value="ECO:0007669"/>
    <property type="project" value="UniProtKB-KW"/>
</dbReference>
<comment type="similarity">
    <text evidence="3">In the N-terminal section; belongs to the glycosyltransferase 51 family.</text>
</comment>
<proteinExistence type="inferred from homology"/>
<evidence type="ECO:0000259" key="13">
    <source>
        <dbReference type="Pfam" id="PF00905"/>
    </source>
</evidence>
<dbReference type="SUPFAM" id="SSF53955">
    <property type="entry name" value="Lysozyme-like"/>
    <property type="match status" value="1"/>
</dbReference>
<accession>A0A2U2BY19</accession>
<dbReference type="Pfam" id="PF06832">
    <property type="entry name" value="BiPBP_C"/>
    <property type="match status" value="1"/>
</dbReference>
<dbReference type="NCBIfam" id="TIGR02073">
    <property type="entry name" value="PBP_1c"/>
    <property type="match status" value="1"/>
</dbReference>
<name>A0A2U2BY19_9PROT</name>
<feature type="transmembrane region" description="Helical" evidence="12">
    <location>
        <begin position="6"/>
        <end position="24"/>
    </location>
</feature>
<protein>
    <recommendedName>
        <fullName evidence="10">peptidoglycan glycosyltransferase</fullName>
        <ecNumber evidence="10">2.4.99.28</ecNumber>
    </recommendedName>
</protein>
<dbReference type="InterPro" id="IPR036950">
    <property type="entry name" value="PBP_transglycosylase"/>
</dbReference>
<dbReference type="InterPro" id="IPR001264">
    <property type="entry name" value="Glyco_trans_51"/>
</dbReference>
<evidence type="ECO:0000256" key="1">
    <source>
        <dbReference type="ARBA" id="ARBA00004752"/>
    </source>
</evidence>
<dbReference type="GO" id="GO:0030288">
    <property type="term" value="C:outer membrane-bounded periplasmic space"/>
    <property type="evidence" value="ECO:0007669"/>
    <property type="project" value="TreeGrafter"/>
</dbReference>
<evidence type="ECO:0000256" key="4">
    <source>
        <dbReference type="ARBA" id="ARBA00022645"/>
    </source>
</evidence>
<gene>
    <name evidence="16" type="primary">pbpC</name>
    <name evidence="16" type="ORF">DDZ18_00505</name>
</gene>
<comment type="catalytic activity">
    <reaction evidence="11">
        <text>[GlcNAc-(1-&gt;4)-Mur2Ac(oyl-L-Ala-gamma-D-Glu-L-Lys-D-Ala-D-Ala)](n)-di-trans,octa-cis-undecaprenyl diphosphate + beta-D-GlcNAc-(1-&gt;4)-Mur2Ac(oyl-L-Ala-gamma-D-Glu-L-Lys-D-Ala-D-Ala)-di-trans,octa-cis-undecaprenyl diphosphate = [GlcNAc-(1-&gt;4)-Mur2Ac(oyl-L-Ala-gamma-D-Glu-L-Lys-D-Ala-D-Ala)](n+1)-di-trans,octa-cis-undecaprenyl diphosphate + di-trans,octa-cis-undecaprenyl diphosphate + H(+)</text>
        <dbReference type="Rhea" id="RHEA:23708"/>
        <dbReference type="Rhea" id="RHEA-COMP:9602"/>
        <dbReference type="Rhea" id="RHEA-COMP:9603"/>
        <dbReference type="ChEBI" id="CHEBI:15378"/>
        <dbReference type="ChEBI" id="CHEBI:58405"/>
        <dbReference type="ChEBI" id="CHEBI:60033"/>
        <dbReference type="ChEBI" id="CHEBI:78435"/>
        <dbReference type="EC" id="2.4.99.28"/>
    </reaction>
</comment>
<evidence type="ECO:0000259" key="15">
    <source>
        <dbReference type="Pfam" id="PF06832"/>
    </source>
</evidence>
<keyword evidence="8" id="KW-0378">Hydrolase</keyword>
<keyword evidence="6" id="KW-0328">Glycosyltransferase</keyword>
<sequence>MPWREAAIVIAAGAVNLALTGLLLDRVFPPPVERAGAISTVVADRGGRPLRAFPVEEGRWRLAADLDRLDPAFVEALIAVEDKRFHDHAGVDPLAVLRAAGSAIANGRITSGASTITMQTARLLEPRPRTLASKAIEAFRAVQLEARLTKREILELYLTLTPYGGNLQGVRAASWAWFDREPDRLTPDQIALLIALPQAPEARRPDLRPRAAVAARARILGRMADLDLISPDRAADAAEAPAPDRHAFPGEAWHAAETVRRRAGAAEARSTLDIALQREADRLVRALAEEAGEGVQAAAVIVEIDGRAVRAAVGSAGRDRAGGWLDLTDRARSPGSTLKPLIYALAFDDGVAAPDTLIEDLPRRFSGYQPENFDRAFRGEVTVGQALQHSLNVPAVHVLDAVGANRFAAALDFAGGEPVLPRSAESDAGLAVALGGLGLSARQLAALYAALGDEGRALPLAWTPEAAAANRARETHRFVSPETAGEVLDILRRAPAPPGRMPSGLAAGAPDIAFKTGTSYGFRDAWAAGVAGGYAAVVWVGRPDGAPRPGETGRDAALPALFDLFDAVARTDPGFRTPRREVAGADPTPAALARFAPATAPPQILFPPDDAEVWSERPGREFVLAARGAGDLDWYVEGEAAPADAAGRPVWAPQRPGFYRLTVVDRAGRESTTRVRVRMP</sequence>
<dbReference type="OrthoDB" id="9766909at2"/>
<keyword evidence="4" id="KW-0121">Carboxypeptidase</keyword>
<dbReference type="InterPro" id="IPR023346">
    <property type="entry name" value="Lysozyme-like_dom_sf"/>
</dbReference>
<feature type="domain" description="Glycosyl transferase family 51" evidence="14">
    <location>
        <begin position="52"/>
        <end position="223"/>
    </location>
</feature>
<keyword evidence="5" id="KW-0645">Protease</keyword>
<dbReference type="EC" id="2.4.99.28" evidence="10"/>
<evidence type="ECO:0000313" key="16">
    <source>
        <dbReference type="EMBL" id="PWE18906.1"/>
    </source>
</evidence>
<dbReference type="GO" id="GO:0008955">
    <property type="term" value="F:peptidoglycan glycosyltransferase activity"/>
    <property type="evidence" value="ECO:0007669"/>
    <property type="project" value="UniProtKB-EC"/>
</dbReference>
<organism evidence="16 17">
    <name type="scientific">Marinicauda salina</name>
    <dbReference type="NCBI Taxonomy" id="2135793"/>
    <lineage>
        <taxon>Bacteria</taxon>
        <taxon>Pseudomonadati</taxon>
        <taxon>Pseudomonadota</taxon>
        <taxon>Alphaproteobacteria</taxon>
        <taxon>Maricaulales</taxon>
        <taxon>Maricaulaceae</taxon>
        <taxon>Marinicauda</taxon>
    </lineage>
</organism>
<dbReference type="GO" id="GO:0009252">
    <property type="term" value="P:peptidoglycan biosynthetic process"/>
    <property type="evidence" value="ECO:0007669"/>
    <property type="project" value="UniProtKB-UniPathway"/>
</dbReference>
<dbReference type="UniPathway" id="UPA00219"/>
<keyword evidence="12" id="KW-0472">Membrane</keyword>
<dbReference type="GO" id="GO:0006508">
    <property type="term" value="P:proteolysis"/>
    <property type="evidence" value="ECO:0007669"/>
    <property type="project" value="UniProtKB-KW"/>
</dbReference>
<evidence type="ECO:0000256" key="6">
    <source>
        <dbReference type="ARBA" id="ARBA00022676"/>
    </source>
</evidence>
<comment type="similarity">
    <text evidence="2">In the C-terminal section; belongs to the transpeptidase family.</text>
</comment>
<evidence type="ECO:0000256" key="5">
    <source>
        <dbReference type="ARBA" id="ARBA00022670"/>
    </source>
</evidence>
<reference evidence="17" key="1">
    <citation type="submission" date="2018-05" db="EMBL/GenBank/DDBJ databases">
        <authorList>
            <person name="Liu B.-T."/>
        </authorList>
    </citation>
    <scope>NUCLEOTIDE SEQUENCE [LARGE SCALE GENOMIC DNA]</scope>
    <source>
        <strain evidence="17">WD6-1</strain>
    </source>
</reference>
<dbReference type="GO" id="GO:0008658">
    <property type="term" value="F:penicillin binding"/>
    <property type="evidence" value="ECO:0007669"/>
    <property type="project" value="InterPro"/>
</dbReference>
<dbReference type="EMBL" id="QEXV01000001">
    <property type="protein sequence ID" value="PWE18906.1"/>
    <property type="molecule type" value="Genomic_DNA"/>
</dbReference>